<dbReference type="RefSeq" id="WP_177077119.1">
    <property type="nucleotide sequence ID" value="NZ_JACARG010000015.1"/>
</dbReference>
<feature type="chain" id="PRO_5031559831" description="Lipoprotein" evidence="1">
    <location>
        <begin position="22"/>
        <end position="203"/>
    </location>
</feature>
<evidence type="ECO:0000313" key="3">
    <source>
        <dbReference type="Proteomes" id="UP000531950"/>
    </source>
</evidence>
<reference evidence="2 3" key="1">
    <citation type="submission" date="2020-04" db="EMBL/GenBank/DDBJ databases">
        <title>Molecular characterization of pseudomonads from Agaricus bisporus reveal novel blotch 2 pathogens in Western Europe.</title>
        <authorList>
            <person name="Taparia T."/>
            <person name="Krijger M."/>
            <person name="Haynes E."/>
            <person name="Elpinstone J.G."/>
            <person name="Noble R."/>
            <person name="Van Der Wolf J."/>
        </authorList>
    </citation>
    <scope>NUCLEOTIDE SEQUENCE [LARGE SCALE GENOMIC DNA]</scope>
    <source>
        <strain evidence="2 3">IPO3782</strain>
    </source>
</reference>
<gene>
    <name evidence="2" type="ORF">HX822_09030</name>
</gene>
<dbReference type="AlphaFoldDB" id="A0A7Y8EE94"/>
<proteinExistence type="predicted"/>
<evidence type="ECO:0000313" key="2">
    <source>
        <dbReference type="EMBL" id="NWE13075.1"/>
    </source>
</evidence>
<keyword evidence="1" id="KW-0732">Signal</keyword>
<feature type="signal peptide" evidence="1">
    <location>
        <begin position="1"/>
        <end position="21"/>
    </location>
</feature>
<sequence length="203" mass="21952">MRTLPLVFVLAALLLSGCSIPYQTPEARAQIQQDLGVSGSDIIDISYTNFCKLKYGDEAICHAEQGLAVLTRKGLILSKYQSSRYVPAYTLKTAEVLCGHTATSREAAEALNMFTADSNFVLLPLNADKQWNGAMHREMVDYLLADGQPLLIGAGAKAVRPSGKKKYGGGMIQGTKIPYFTEFEYSELVNPCPGAPSDAAHSD</sequence>
<dbReference type="PROSITE" id="PS51257">
    <property type="entry name" value="PROKAR_LIPOPROTEIN"/>
    <property type="match status" value="1"/>
</dbReference>
<evidence type="ECO:0000256" key="1">
    <source>
        <dbReference type="SAM" id="SignalP"/>
    </source>
</evidence>
<organism evidence="2 3">
    <name type="scientific">Pseudomonas yamanorum</name>
    <dbReference type="NCBI Taxonomy" id="515393"/>
    <lineage>
        <taxon>Bacteria</taxon>
        <taxon>Pseudomonadati</taxon>
        <taxon>Pseudomonadota</taxon>
        <taxon>Gammaproteobacteria</taxon>
        <taxon>Pseudomonadales</taxon>
        <taxon>Pseudomonadaceae</taxon>
        <taxon>Pseudomonas</taxon>
    </lineage>
</organism>
<protein>
    <recommendedName>
        <fullName evidence="4">Lipoprotein</fullName>
    </recommendedName>
</protein>
<dbReference type="Proteomes" id="UP000531950">
    <property type="component" value="Unassembled WGS sequence"/>
</dbReference>
<name>A0A7Y8EE94_9PSED</name>
<accession>A0A7Y8EE94</accession>
<evidence type="ECO:0008006" key="4">
    <source>
        <dbReference type="Google" id="ProtNLM"/>
    </source>
</evidence>
<comment type="caution">
    <text evidence="2">The sequence shown here is derived from an EMBL/GenBank/DDBJ whole genome shotgun (WGS) entry which is preliminary data.</text>
</comment>
<dbReference type="EMBL" id="JACARG010000015">
    <property type="protein sequence ID" value="NWE13075.1"/>
    <property type="molecule type" value="Genomic_DNA"/>
</dbReference>